<accession>A0A7Y6JYA0</accession>
<dbReference type="AlphaFoldDB" id="A0A7Y6JYA0"/>
<evidence type="ECO:0000313" key="2">
    <source>
        <dbReference type="EMBL" id="NUY00747.1"/>
    </source>
</evidence>
<gene>
    <name evidence="2" type="ORF">G5S42_13765</name>
</gene>
<proteinExistence type="predicted"/>
<protein>
    <submittedName>
        <fullName evidence="2">Uncharacterized protein</fullName>
    </submittedName>
</protein>
<sequence>MVILQLGARILANPAWRTGAKPYFAPLSHNTRAFSPALSQASPPTFGNSGFRGNVVSSKRVNDDDEQ</sequence>
<comment type="caution">
    <text evidence="2">The sequence shown here is derived from an EMBL/GenBank/DDBJ whole genome shotgun (WGS) entry which is preliminary data.</text>
</comment>
<organism evidence="2 3">
    <name type="scientific">Paraburkholderia youngii</name>
    <dbReference type="NCBI Taxonomy" id="2782701"/>
    <lineage>
        <taxon>Bacteria</taxon>
        <taxon>Pseudomonadati</taxon>
        <taxon>Pseudomonadota</taxon>
        <taxon>Betaproteobacteria</taxon>
        <taxon>Burkholderiales</taxon>
        <taxon>Burkholderiaceae</taxon>
        <taxon>Paraburkholderia</taxon>
    </lineage>
</organism>
<feature type="compositionally biased region" description="Polar residues" evidence="1">
    <location>
        <begin position="38"/>
        <end position="48"/>
    </location>
</feature>
<name>A0A7Y6JYA0_9BURK</name>
<dbReference type="Proteomes" id="UP000594380">
    <property type="component" value="Unassembled WGS sequence"/>
</dbReference>
<evidence type="ECO:0000313" key="3">
    <source>
        <dbReference type="Proteomes" id="UP000594380"/>
    </source>
</evidence>
<dbReference type="EMBL" id="JAALDK010000001">
    <property type="protein sequence ID" value="NUY00747.1"/>
    <property type="molecule type" value="Genomic_DNA"/>
</dbReference>
<dbReference type="GeneID" id="301101402"/>
<reference evidence="2 3" key="1">
    <citation type="submission" date="2020-02" db="EMBL/GenBank/DDBJ databases">
        <title>Paraburkholderia simonii sp. nov. and Paraburkholderia youngii sp. nov. Brazilian and Mexican Mimosa-associated rhizobia.</title>
        <authorList>
            <person name="Mavima L."/>
            <person name="Beukes C.W."/>
            <person name="Chan W.Y."/>
            <person name="Palmer M."/>
            <person name="De Meyer S.E."/>
            <person name="James E.K."/>
            <person name="Venter S.N."/>
            <person name="Steenkamp E.T."/>
        </authorList>
    </citation>
    <scope>NUCLEOTIDE SEQUENCE [LARGE SCALE GENOMIC DNA]</scope>
    <source>
        <strain evidence="2 3">JPY169</strain>
    </source>
</reference>
<dbReference type="RefSeq" id="WP_176107221.1">
    <property type="nucleotide sequence ID" value="NZ_JAALDK010000001.1"/>
</dbReference>
<evidence type="ECO:0000256" key="1">
    <source>
        <dbReference type="SAM" id="MobiDB-lite"/>
    </source>
</evidence>
<feature type="region of interest" description="Disordered" evidence="1">
    <location>
        <begin position="38"/>
        <end position="67"/>
    </location>
</feature>